<evidence type="ECO:0000313" key="4">
    <source>
        <dbReference type="Proteomes" id="UP000268535"/>
    </source>
</evidence>
<feature type="compositionally biased region" description="Polar residues" evidence="1">
    <location>
        <begin position="52"/>
        <end position="62"/>
    </location>
</feature>
<sequence>MQTCRQPRWLSWLLMSALLAMTVSQITVSAAHSTKETSDAAPTMEKDGDATNYAQPSETNQDAYDVASTVRDHHGNHHPHYGSGDFTMTGAPPDPTPTPEAYATTPRLGESTVSVAPTAAASVSSVSAPALLGPNALLDGFAFLRPPATPPPMPWVLPPLRRQKEPRGHPNYLDDDDDIEGDQHWMEVTRRRIQRGLRMGLQQHSGTRRHDSESAPLAADSNTKSKQADVPSKRNPSNDRRRRLFLLRN</sequence>
<feature type="compositionally biased region" description="Basic residues" evidence="1">
    <location>
        <begin position="240"/>
        <end position="249"/>
    </location>
</feature>
<feature type="chain" id="PRO_5020749387" evidence="2">
    <location>
        <begin position="26"/>
        <end position="249"/>
    </location>
</feature>
<feature type="region of interest" description="Disordered" evidence="1">
    <location>
        <begin position="151"/>
        <end position="180"/>
    </location>
</feature>
<protein>
    <submittedName>
        <fullName evidence="3">Uncharacterized protein</fullName>
    </submittedName>
</protein>
<feature type="signal peptide" evidence="2">
    <location>
        <begin position="1"/>
        <end position="25"/>
    </location>
</feature>
<feature type="compositionally biased region" description="Basic and acidic residues" evidence="1">
    <location>
        <begin position="33"/>
        <end position="49"/>
    </location>
</feature>
<dbReference type="AlphaFoldDB" id="A0A4P9WU36"/>
<dbReference type="EMBL" id="ML009611">
    <property type="protein sequence ID" value="RKO96799.1"/>
    <property type="molecule type" value="Genomic_DNA"/>
</dbReference>
<accession>A0A4P9WU36</accession>
<feature type="region of interest" description="Disordered" evidence="1">
    <location>
        <begin position="32"/>
        <end position="104"/>
    </location>
</feature>
<feature type="region of interest" description="Disordered" evidence="1">
    <location>
        <begin position="199"/>
        <end position="249"/>
    </location>
</feature>
<proteinExistence type="predicted"/>
<gene>
    <name evidence="3" type="ORF">CAUPRSCDRAFT_11508</name>
</gene>
<evidence type="ECO:0000256" key="2">
    <source>
        <dbReference type="SAM" id="SignalP"/>
    </source>
</evidence>
<evidence type="ECO:0000256" key="1">
    <source>
        <dbReference type="SAM" id="MobiDB-lite"/>
    </source>
</evidence>
<name>A0A4P9WU36_9FUNG</name>
<organism evidence="3 4">
    <name type="scientific">Caulochytrium protostelioides</name>
    <dbReference type="NCBI Taxonomy" id="1555241"/>
    <lineage>
        <taxon>Eukaryota</taxon>
        <taxon>Fungi</taxon>
        <taxon>Fungi incertae sedis</taxon>
        <taxon>Chytridiomycota</taxon>
        <taxon>Chytridiomycota incertae sedis</taxon>
        <taxon>Chytridiomycetes</taxon>
        <taxon>Caulochytriales</taxon>
        <taxon>Caulochytriaceae</taxon>
        <taxon>Caulochytrium</taxon>
    </lineage>
</organism>
<reference evidence="4" key="1">
    <citation type="journal article" date="2018" name="Nat. Microbiol.">
        <title>Leveraging single-cell genomics to expand the fungal tree of life.</title>
        <authorList>
            <person name="Ahrendt S.R."/>
            <person name="Quandt C.A."/>
            <person name="Ciobanu D."/>
            <person name="Clum A."/>
            <person name="Salamov A."/>
            <person name="Andreopoulos B."/>
            <person name="Cheng J.F."/>
            <person name="Woyke T."/>
            <person name="Pelin A."/>
            <person name="Henrissat B."/>
            <person name="Reynolds N.K."/>
            <person name="Benny G.L."/>
            <person name="Smith M.E."/>
            <person name="James T.Y."/>
            <person name="Grigoriev I.V."/>
        </authorList>
    </citation>
    <scope>NUCLEOTIDE SEQUENCE [LARGE SCALE GENOMIC DNA]</scope>
    <source>
        <strain evidence="4">ATCC 52028</strain>
    </source>
</reference>
<dbReference type="Proteomes" id="UP000268535">
    <property type="component" value="Unassembled WGS sequence"/>
</dbReference>
<keyword evidence="2" id="KW-0732">Signal</keyword>
<evidence type="ECO:0000313" key="3">
    <source>
        <dbReference type="EMBL" id="RKO96799.1"/>
    </source>
</evidence>